<feature type="compositionally biased region" description="Basic and acidic residues" evidence="6">
    <location>
        <begin position="101"/>
        <end position="110"/>
    </location>
</feature>
<dbReference type="Gene3D" id="4.10.240.10">
    <property type="entry name" value="Zn(2)-C6 fungal-type DNA-binding domain"/>
    <property type="match status" value="1"/>
</dbReference>
<protein>
    <recommendedName>
        <fullName evidence="7">Zn(2)-C6 fungal-type domain-containing protein</fullName>
    </recommendedName>
</protein>
<evidence type="ECO:0000259" key="7">
    <source>
        <dbReference type="PROSITE" id="PS50048"/>
    </source>
</evidence>
<keyword evidence="2" id="KW-0805">Transcription regulation</keyword>
<dbReference type="SMART" id="SM00906">
    <property type="entry name" value="Fungal_trans"/>
    <property type="match status" value="1"/>
</dbReference>
<dbReference type="VEuPathDB" id="FungiDB:ASPCADRAFT_129841"/>
<dbReference type="PANTHER" id="PTHR47840">
    <property type="entry name" value="ZN(II)2CYS6 TRANSCRIPTION FACTOR (EUROFUNG)-RELATED"/>
    <property type="match status" value="1"/>
</dbReference>
<evidence type="ECO:0000256" key="4">
    <source>
        <dbReference type="ARBA" id="ARBA00023163"/>
    </source>
</evidence>
<dbReference type="SMART" id="SM00066">
    <property type="entry name" value="GAL4"/>
    <property type="match status" value="1"/>
</dbReference>
<feature type="region of interest" description="Disordered" evidence="6">
    <location>
        <begin position="1"/>
        <end position="30"/>
    </location>
</feature>
<dbReference type="SUPFAM" id="SSF57701">
    <property type="entry name" value="Zn2/Cys6 DNA-binding domain"/>
    <property type="match status" value="1"/>
</dbReference>
<organism evidence="8 9">
    <name type="scientific">Aspergillus carbonarius (strain ITEM 5010)</name>
    <dbReference type="NCBI Taxonomy" id="602072"/>
    <lineage>
        <taxon>Eukaryota</taxon>
        <taxon>Fungi</taxon>
        <taxon>Dikarya</taxon>
        <taxon>Ascomycota</taxon>
        <taxon>Pezizomycotina</taxon>
        <taxon>Eurotiomycetes</taxon>
        <taxon>Eurotiomycetidae</taxon>
        <taxon>Eurotiales</taxon>
        <taxon>Aspergillaceae</taxon>
        <taxon>Aspergillus</taxon>
        <taxon>Aspergillus subgen. Circumdati</taxon>
    </lineage>
</organism>
<keyword evidence="9" id="KW-1185">Reference proteome</keyword>
<feature type="region of interest" description="Disordered" evidence="6">
    <location>
        <begin position="99"/>
        <end position="144"/>
    </location>
</feature>
<keyword evidence="3" id="KW-0238">DNA-binding</keyword>
<gene>
    <name evidence="8" type="ORF">ASPCADRAFT_129841</name>
</gene>
<dbReference type="GO" id="GO:0006351">
    <property type="term" value="P:DNA-templated transcription"/>
    <property type="evidence" value="ECO:0007669"/>
    <property type="project" value="InterPro"/>
</dbReference>
<evidence type="ECO:0000256" key="1">
    <source>
        <dbReference type="ARBA" id="ARBA00022723"/>
    </source>
</evidence>
<evidence type="ECO:0000313" key="8">
    <source>
        <dbReference type="EMBL" id="OOF96773.1"/>
    </source>
</evidence>
<dbReference type="Pfam" id="PF00172">
    <property type="entry name" value="Zn_clus"/>
    <property type="match status" value="1"/>
</dbReference>
<dbReference type="AlphaFoldDB" id="A0A1R3RQK8"/>
<dbReference type="GO" id="GO:0003677">
    <property type="term" value="F:DNA binding"/>
    <property type="evidence" value="ECO:0007669"/>
    <property type="project" value="UniProtKB-KW"/>
</dbReference>
<keyword evidence="1" id="KW-0479">Metal-binding</keyword>
<evidence type="ECO:0000313" key="9">
    <source>
        <dbReference type="Proteomes" id="UP000188318"/>
    </source>
</evidence>
<dbReference type="OrthoDB" id="5392779at2759"/>
<feature type="compositionally biased region" description="Polar residues" evidence="6">
    <location>
        <begin position="119"/>
        <end position="133"/>
    </location>
</feature>
<evidence type="ECO:0000256" key="3">
    <source>
        <dbReference type="ARBA" id="ARBA00023125"/>
    </source>
</evidence>
<name>A0A1R3RQK8_ASPC5</name>
<dbReference type="CDD" id="cd12148">
    <property type="entry name" value="fungal_TF_MHR"/>
    <property type="match status" value="1"/>
</dbReference>
<dbReference type="PANTHER" id="PTHR47840:SF1">
    <property type="entry name" value="ZN(II)2CYS6 TRANSCRIPTION FACTOR (EUROFUNG)"/>
    <property type="match status" value="1"/>
</dbReference>
<dbReference type="InterPro" id="IPR007219">
    <property type="entry name" value="XnlR_reg_dom"/>
</dbReference>
<dbReference type="GO" id="GO:0009893">
    <property type="term" value="P:positive regulation of metabolic process"/>
    <property type="evidence" value="ECO:0007669"/>
    <property type="project" value="UniProtKB-ARBA"/>
</dbReference>
<reference evidence="9" key="1">
    <citation type="journal article" date="2017" name="Genome Biol.">
        <title>Comparative genomics reveals high biological diversity and specific adaptations in the industrially and medically important fungal genus Aspergillus.</title>
        <authorList>
            <person name="de Vries R.P."/>
            <person name="Riley R."/>
            <person name="Wiebenga A."/>
            <person name="Aguilar-Osorio G."/>
            <person name="Amillis S."/>
            <person name="Uchima C.A."/>
            <person name="Anderluh G."/>
            <person name="Asadollahi M."/>
            <person name="Askin M."/>
            <person name="Barry K."/>
            <person name="Battaglia E."/>
            <person name="Bayram O."/>
            <person name="Benocci T."/>
            <person name="Braus-Stromeyer S.A."/>
            <person name="Caldana C."/>
            <person name="Canovas D."/>
            <person name="Cerqueira G.C."/>
            <person name="Chen F."/>
            <person name="Chen W."/>
            <person name="Choi C."/>
            <person name="Clum A."/>
            <person name="Dos Santos R.A."/>
            <person name="Damasio A.R."/>
            <person name="Diallinas G."/>
            <person name="Emri T."/>
            <person name="Fekete E."/>
            <person name="Flipphi M."/>
            <person name="Freyberg S."/>
            <person name="Gallo A."/>
            <person name="Gournas C."/>
            <person name="Habgood R."/>
            <person name="Hainaut M."/>
            <person name="Harispe M.L."/>
            <person name="Henrissat B."/>
            <person name="Hilden K.S."/>
            <person name="Hope R."/>
            <person name="Hossain A."/>
            <person name="Karabika E."/>
            <person name="Karaffa L."/>
            <person name="Karanyi Z."/>
            <person name="Krasevec N."/>
            <person name="Kuo A."/>
            <person name="Kusch H."/>
            <person name="LaButti K."/>
            <person name="Lagendijk E.L."/>
            <person name="Lapidus A."/>
            <person name="Levasseur A."/>
            <person name="Lindquist E."/>
            <person name="Lipzen A."/>
            <person name="Logrieco A.F."/>
            <person name="MacCabe A."/>
            <person name="Maekelae M.R."/>
            <person name="Malavazi I."/>
            <person name="Melin P."/>
            <person name="Meyer V."/>
            <person name="Mielnichuk N."/>
            <person name="Miskei M."/>
            <person name="Molnar A.P."/>
            <person name="Mule G."/>
            <person name="Ngan C.Y."/>
            <person name="Orejas M."/>
            <person name="Orosz E."/>
            <person name="Ouedraogo J.P."/>
            <person name="Overkamp K.M."/>
            <person name="Park H.-S."/>
            <person name="Perrone G."/>
            <person name="Piumi F."/>
            <person name="Punt P.J."/>
            <person name="Ram A.F."/>
            <person name="Ramon A."/>
            <person name="Rauscher S."/>
            <person name="Record E."/>
            <person name="Riano-Pachon D.M."/>
            <person name="Robert V."/>
            <person name="Roehrig J."/>
            <person name="Ruller R."/>
            <person name="Salamov A."/>
            <person name="Salih N.S."/>
            <person name="Samson R.A."/>
            <person name="Sandor E."/>
            <person name="Sanguinetti M."/>
            <person name="Schuetze T."/>
            <person name="Sepcic K."/>
            <person name="Shelest E."/>
            <person name="Sherlock G."/>
            <person name="Sophianopoulou V."/>
            <person name="Squina F.M."/>
            <person name="Sun H."/>
            <person name="Susca A."/>
            <person name="Todd R.B."/>
            <person name="Tsang A."/>
            <person name="Unkles S.E."/>
            <person name="van de Wiele N."/>
            <person name="van Rossen-Uffink D."/>
            <person name="Oliveira J.V."/>
            <person name="Vesth T.C."/>
            <person name="Visser J."/>
            <person name="Yu J.-H."/>
            <person name="Zhou M."/>
            <person name="Andersen M.R."/>
            <person name="Archer D.B."/>
            <person name="Baker S.E."/>
            <person name="Benoit I."/>
            <person name="Brakhage A.A."/>
            <person name="Braus G.H."/>
            <person name="Fischer R."/>
            <person name="Frisvad J.C."/>
            <person name="Goldman G.H."/>
            <person name="Houbraken J."/>
            <person name="Oakley B."/>
            <person name="Pocsi I."/>
            <person name="Scazzocchio C."/>
            <person name="Seiboth B."/>
            <person name="vanKuyk P.A."/>
            <person name="Wortman J."/>
            <person name="Dyer P.S."/>
            <person name="Grigoriev I.V."/>
        </authorList>
    </citation>
    <scope>NUCLEOTIDE SEQUENCE [LARGE SCALE GENOMIC DNA]</scope>
    <source>
        <strain evidence="9">ITEM 5010</strain>
    </source>
</reference>
<feature type="domain" description="Zn(2)-C6 fungal-type" evidence="7">
    <location>
        <begin position="35"/>
        <end position="66"/>
    </location>
</feature>
<accession>A0A1R3RQK8</accession>
<sequence>MSSVPFGLTPHFEPGTHVSPDPPAKRRKIRKGTSSCWECKRRKIRCTFAANSDATCIGCQRRGSKCLSQEFPDEAGEEGHPIGDRIGRVEALINQLVKHTPVREESERSTETATPTPTGSLSPVHISTSTSIPSAAGPPRLPALLEPSADGLDWDYSDAPPMSRQSTIVPARYAKVSQALHASLPSREDVEVLWKVHAHVSISFHRVMMVPYPELERNGLNCSSINNIPGPESHPVQLATYMFLIATVLQYTDLEKSKEQVEALSEPPRAMMKRLAETAIRLVTTHEELLDTVEGLTCVMMEGIYQANCGNLRPAWIAFRRAMALAQLMGIHRPGGCRSLRLLDPNYRFDGPFLWYRIVYTDRFLCLMLGLPQGSLDRSMVAEAALAHDTPLGRLERTHCAIASRILERNDADPASYNMSTIREIDLELQDVAQTMPSGWWLAPNLARTNGDPNTEFWEMLRLVTQLYHFNLLNQLHLPFMLQFASTTQLHNYCASTCVNASREILSRFIAFRAFNRVAYCCRAVDFFALIASLLLLIAHLRQHARPPDELNLLAHQRQGDRAMVEQAVASMEELGRVSQDPLSARSADLLRRLLAIEAEAARGRIYRTQSVRIEDEPVAGTSPNGKVLRIRIPYFGTVKIAPEGGVSKESPSVVGENDLAGVHGRNDVTDYPDVMLAPQPIGTTMQERHASTDGTTLQAEYFYPGLTAGAEDWAFQGVDMAFFENLMRGTMQYAGLDE</sequence>
<dbReference type="OMA" id="PNIHHEL"/>
<keyword evidence="5" id="KW-0539">Nucleus</keyword>
<dbReference type="PROSITE" id="PS50048">
    <property type="entry name" value="ZN2_CY6_FUNGAL_2"/>
    <property type="match status" value="1"/>
</dbReference>
<dbReference type="InterPro" id="IPR036864">
    <property type="entry name" value="Zn2-C6_fun-type_DNA-bd_sf"/>
</dbReference>
<proteinExistence type="predicted"/>
<dbReference type="GO" id="GO:0000981">
    <property type="term" value="F:DNA-binding transcription factor activity, RNA polymerase II-specific"/>
    <property type="evidence" value="ECO:0007669"/>
    <property type="project" value="InterPro"/>
</dbReference>
<dbReference type="PROSITE" id="PS00463">
    <property type="entry name" value="ZN2_CY6_FUNGAL_1"/>
    <property type="match status" value="1"/>
</dbReference>
<dbReference type="InterPro" id="IPR001138">
    <property type="entry name" value="Zn2Cys6_DnaBD"/>
</dbReference>
<keyword evidence="4" id="KW-0804">Transcription</keyword>
<dbReference type="Proteomes" id="UP000188318">
    <property type="component" value="Unassembled WGS sequence"/>
</dbReference>
<dbReference type="GO" id="GO:0008270">
    <property type="term" value="F:zinc ion binding"/>
    <property type="evidence" value="ECO:0007669"/>
    <property type="project" value="InterPro"/>
</dbReference>
<dbReference type="CDD" id="cd00067">
    <property type="entry name" value="GAL4"/>
    <property type="match status" value="1"/>
</dbReference>
<evidence type="ECO:0000256" key="2">
    <source>
        <dbReference type="ARBA" id="ARBA00023015"/>
    </source>
</evidence>
<dbReference type="EMBL" id="KV907498">
    <property type="protein sequence ID" value="OOF96773.1"/>
    <property type="molecule type" value="Genomic_DNA"/>
</dbReference>
<evidence type="ECO:0000256" key="6">
    <source>
        <dbReference type="SAM" id="MobiDB-lite"/>
    </source>
</evidence>
<evidence type="ECO:0000256" key="5">
    <source>
        <dbReference type="ARBA" id="ARBA00023242"/>
    </source>
</evidence>
<dbReference type="STRING" id="602072.A0A1R3RQK8"/>